<comment type="subcellular location">
    <subcellularLocation>
        <location evidence="1">Cell inner membrane</location>
        <topology evidence="1">Multi-pass membrane protein</topology>
    </subcellularLocation>
</comment>
<dbReference type="InterPro" id="IPR042196">
    <property type="entry name" value="FHIPEP_4"/>
</dbReference>
<comment type="caution">
    <text evidence="5">The sequence shown here is derived from an EMBL/GenBank/DDBJ whole genome shotgun (WGS) entry which is preliminary data.</text>
</comment>
<keyword evidence="3" id="KW-0997">Cell inner membrane</keyword>
<organism evidence="5 6">
    <name type="scientific">Endobacter medicaginis</name>
    <dbReference type="NCBI Taxonomy" id="1181271"/>
    <lineage>
        <taxon>Bacteria</taxon>
        <taxon>Pseudomonadati</taxon>
        <taxon>Pseudomonadota</taxon>
        <taxon>Alphaproteobacteria</taxon>
        <taxon>Acetobacterales</taxon>
        <taxon>Acetobacteraceae</taxon>
        <taxon>Endobacter</taxon>
    </lineage>
</organism>
<dbReference type="PIRSF" id="PIRSF005419">
    <property type="entry name" value="FlhA"/>
    <property type="match status" value="1"/>
</dbReference>
<dbReference type="InterPro" id="IPR006302">
    <property type="entry name" value="T3SS_HrcV"/>
</dbReference>
<dbReference type="Gene3D" id="3.40.50.12790">
    <property type="entry name" value="FHIPEP family, domain 4"/>
    <property type="match status" value="1"/>
</dbReference>
<dbReference type="PANTHER" id="PTHR30161">
    <property type="entry name" value="FLAGELLAR EXPORT PROTEIN, MEMBRANE FLHA SUBUNIT-RELATED"/>
    <property type="match status" value="1"/>
</dbReference>
<evidence type="ECO:0000256" key="3">
    <source>
        <dbReference type="ARBA" id="ARBA00022519"/>
    </source>
</evidence>
<dbReference type="Proteomes" id="UP000557688">
    <property type="component" value="Unassembled WGS sequence"/>
</dbReference>
<evidence type="ECO:0000313" key="6">
    <source>
        <dbReference type="Proteomes" id="UP000557688"/>
    </source>
</evidence>
<dbReference type="GO" id="GO:0009306">
    <property type="term" value="P:protein secretion"/>
    <property type="evidence" value="ECO:0007669"/>
    <property type="project" value="InterPro"/>
</dbReference>
<sequence>MSAASLAPNARMTSSRSLLRRLPVRQDLALLLLLLCTLAMMVLPMPTVAADMLIAVNICISVTLLMVAVYLPRPSEFSTLPTVILLTTVFRLSIEITTSRLVLTQADAGEIIRTFGEFVISGNVVVGLVVFLIISVVQFVVITKGAERVAEVAARFALDALPGKQMSIDSDARNGTIKADEAKRRRRALERESQLFGAMDGAMKFVKGDAIAGLMIIFVNLLGGIAIGCAQHGMSFSEASSTYSLLAIGDGLIAQIPALLISLTAGLIVTRVGADGETDLGTDVIGQISANPRVLMVSAVAMAGMGLIPGFPMVVFFALAAAIGGGGWLLQRARRRKAASDEAAMRDAIEDMRGLSVMLVRLNPALMARRGEIEAELARMNREMLDEFGVSMPKLQVCEALGPDAPGLRFEMNQVPLLSVDLAPDETWLDAPASAIALPGREHRGPGGRPWTVIEGRAIEGEASEGGADADRRDAVAMVPLFARETMLRSAGQLVGIQETQILLNRIEGAYGDLVREAMRSAPLPRLADVFRRLVSEGVALRNMRQVLESVAEWAPREQSPAMLAEYVRCGLRQQICHTLAGPDMTLHGVVVEDDLAAELLGSLRSTVNGEILVPEQGDQIVGQVQRQLREAFARGLRPVVVTTIELRRHLREFLHRHGIEPGVLSHAEIAPGFQFNVIGTLGRQEAAVHASRPTLGVQPALQPA</sequence>
<feature type="transmembrane region" description="Helical" evidence="4">
    <location>
        <begin position="314"/>
        <end position="330"/>
    </location>
</feature>
<evidence type="ECO:0000256" key="1">
    <source>
        <dbReference type="ARBA" id="ARBA00004429"/>
    </source>
</evidence>
<keyword evidence="4" id="KW-0812">Transmembrane</keyword>
<dbReference type="Pfam" id="PF00771">
    <property type="entry name" value="FHIPEP"/>
    <property type="match status" value="1"/>
</dbReference>
<dbReference type="InterPro" id="IPR001712">
    <property type="entry name" value="T3SS_FHIPEP"/>
</dbReference>
<evidence type="ECO:0000313" key="5">
    <source>
        <dbReference type="EMBL" id="MBB3175260.1"/>
    </source>
</evidence>
<dbReference type="NCBIfam" id="TIGR01399">
    <property type="entry name" value="hrcV"/>
    <property type="match status" value="1"/>
</dbReference>
<feature type="transmembrane region" description="Helical" evidence="4">
    <location>
        <begin position="54"/>
        <end position="71"/>
    </location>
</feature>
<evidence type="ECO:0000256" key="4">
    <source>
        <dbReference type="SAM" id="Phobius"/>
    </source>
</evidence>
<gene>
    <name evidence="5" type="ORF">FHR90_003114</name>
</gene>
<dbReference type="GO" id="GO:0005886">
    <property type="term" value="C:plasma membrane"/>
    <property type="evidence" value="ECO:0007669"/>
    <property type="project" value="UniProtKB-SubCell"/>
</dbReference>
<keyword evidence="6" id="KW-1185">Reference proteome</keyword>
<evidence type="ECO:0000256" key="2">
    <source>
        <dbReference type="ARBA" id="ARBA00022448"/>
    </source>
</evidence>
<feature type="transmembrane region" description="Helical" evidence="4">
    <location>
        <begin position="245"/>
        <end position="269"/>
    </location>
</feature>
<proteinExistence type="predicted"/>
<feature type="transmembrane region" description="Helical" evidence="4">
    <location>
        <begin position="118"/>
        <end position="141"/>
    </location>
</feature>
<feature type="transmembrane region" description="Helical" evidence="4">
    <location>
        <begin position="211"/>
        <end position="233"/>
    </location>
</feature>
<dbReference type="AlphaFoldDB" id="A0A839V3Y4"/>
<dbReference type="PANTHER" id="PTHR30161:SF2">
    <property type="entry name" value="INVASION PROTEIN INVA"/>
    <property type="match status" value="1"/>
</dbReference>
<keyword evidence="4" id="KW-1133">Transmembrane helix</keyword>
<keyword evidence="2" id="KW-0813">Transport</keyword>
<dbReference type="InterPro" id="IPR025505">
    <property type="entry name" value="FHIPEP_CS"/>
</dbReference>
<keyword evidence="3" id="KW-1003">Cell membrane</keyword>
<protein>
    <submittedName>
        <fullName evidence="5">Type III secretion protein V</fullName>
    </submittedName>
</protein>
<dbReference type="Gene3D" id="1.10.8.540">
    <property type="entry name" value="FHIPEP family, domain 3"/>
    <property type="match status" value="1"/>
</dbReference>
<dbReference type="PRINTS" id="PR00949">
    <property type="entry name" value="TYPE3IMAPROT"/>
</dbReference>
<keyword evidence="4" id="KW-0472">Membrane</keyword>
<dbReference type="RefSeq" id="WP_183275508.1">
    <property type="nucleotide sequence ID" value="NZ_JACHXV010000023.1"/>
</dbReference>
<reference evidence="5 6" key="1">
    <citation type="submission" date="2020-08" db="EMBL/GenBank/DDBJ databases">
        <title>Genomic Encyclopedia of Type Strains, Phase III (KMG-III): the genomes of soil and plant-associated and newly described type strains.</title>
        <authorList>
            <person name="Whitman W."/>
        </authorList>
    </citation>
    <scope>NUCLEOTIDE SEQUENCE [LARGE SCALE GENOMIC DNA]</scope>
    <source>
        <strain evidence="5 6">CECT 8088</strain>
    </source>
</reference>
<dbReference type="InterPro" id="IPR042193">
    <property type="entry name" value="FHIPEP_3"/>
</dbReference>
<name>A0A839V3Y4_9PROT</name>
<dbReference type="EMBL" id="JACHXV010000023">
    <property type="protein sequence ID" value="MBB3175260.1"/>
    <property type="molecule type" value="Genomic_DNA"/>
</dbReference>
<dbReference type="PROSITE" id="PS00994">
    <property type="entry name" value="FHIPEP"/>
    <property type="match status" value="1"/>
</dbReference>
<accession>A0A839V3Y4</accession>